<name>A0ABT0DB95_9HYPH</name>
<dbReference type="SUPFAM" id="SSF56322">
    <property type="entry name" value="ADC synthase"/>
    <property type="match status" value="1"/>
</dbReference>
<evidence type="ECO:0000313" key="8">
    <source>
        <dbReference type="EMBL" id="MCK0197228.1"/>
    </source>
</evidence>
<gene>
    <name evidence="8" type="ORF">MWN34_09915</name>
</gene>
<comment type="catalytic activity">
    <reaction evidence="1">
        <text>chorismate = isochorismate</text>
        <dbReference type="Rhea" id="RHEA:18985"/>
        <dbReference type="ChEBI" id="CHEBI:29748"/>
        <dbReference type="ChEBI" id="CHEBI:29780"/>
        <dbReference type="EC" id="5.4.4.2"/>
    </reaction>
</comment>
<dbReference type="PANTHER" id="PTHR42839:SF2">
    <property type="entry name" value="ISOCHORISMATE SYNTHASE ENTC"/>
    <property type="match status" value="1"/>
</dbReference>
<protein>
    <recommendedName>
        <fullName evidence="3">isochorismate synthase</fullName>
        <ecNumber evidence="3">5.4.4.2</ecNumber>
    </recommendedName>
    <alternativeName>
        <fullName evidence="5">Isochorismate mutase</fullName>
    </alternativeName>
</protein>
<evidence type="ECO:0000256" key="6">
    <source>
        <dbReference type="SAM" id="MobiDB-lite"/>
    </source>
</evidence>
<dbReference type="RefSeq" id="WP_247028890.1">
    <property type="nucleotide sequence ID" value="NZ_JALKCH010000006.1"/>
</dbReference>
<dbReference type="GO" id="GO:0008909">
    <property type="term" value="F:isochorismate synthase activity"/>
    <property type="evidence" value="ECO:0007669"/>
    <property type="project" value="UniProtKB-EC"/>
</dbReference>
<evidence type="ECO:0000313" key="9">
    <source>
        <dbReference type="Proteomes" id="UP001203284"/>
    </source>
</evidence>
<dbReference type="InterPro" id="IPR004561">
    <property type="entry name" value="IsoChor_synthase"/>
</dbReference>
<evidence type="ECO:0000256" key="4">
    <source>
        <dbReference type="ARBA" id="ARBA00023235"/>
    </source>
</evidence>
<evidence type="ECO:0000256" key="2">
    <source>
        <dbReference type="ARBA" id="ARBA00005297"/>
    </source>
</evidence>
<feature type="region of interest" description="Disordered" evidence="6">
    <location>
        <begin position="1"/>
        <end position="30"/>
    </location>
</feature>
<evidence type="ECO:0000256" key="1">
    <source>
        <dbReference type="ARBA" id="ARBA00000799"/>
    </source>
</evidence>
<proteinExistence type="inferred from homology"/>
<comment type="caution">
    <text evidence="8">The sequence shown here is derived from an EMBL/GenBank/DDBJ whole genome shotgun (WGS) entry which is preliminary data.</text>
</comment>
<evidence type="ECO:0000256" key="3">
    <source>
        <dbReference type="ARBA" id="ARBA00012824"/>
    </source>
</evidence>
<organism evidence="8 9">
    <name type="scientific">Ancylobacter crimeensis</name>
    <dbReference type="NCBI Taxonomy" id="2579147"/>
    <lineage>
        <taxon>Bacteria</taxon>
        <taxon>Pseudomonadati</taxon>
        <taxon>Pseudomonadota</taxon>
        <taxon>Alphaproteobacteria</taxon>
        <taxon>Hyphomicrobiales</taxon>
        <taxon>Xanthobacteraceae</taxon>
        <taxon>Ancylobacter</taxon>
    </lineage>
</organism>
<evidence type="ECO:0000256" key="5">
    <source>
        <dbReference type="ARBA" id="ARBA00041564"/>
    </source>
</evidence>
<dbReference type="EC" id="5.4.4.2" evidence="3"/>
<accession>A0ABT0DB95</accession>
<dbReference type="InterPro" id="IPR015890">
    <property type="entry name" value="Chorismate_C"/>
</dbReference>
<dbReference type="InterPro" id="IPR005801">
    <property type="entry name" value="ADC_synthase"/>
</dbReference>
<keyword evidence="4 8" id="KW-0413">Isomerase</keyword>
<dbReference type="Proteomes" id="UP001203284">
    <property type="component" value="Unassembled WGS sequence"/>
</dbReference>
<feature type="domain" description="Chorismate-utilising enzyme C-terminal" evidence="7">
    <location>
        <begin position="158"/>
        <end position="405"/>
    </location>
</feature>
<dbReference type="Pfam" id="PF00425">
    <property type="entry name" value="Chorismate_bind"/>
    <property type="match status" value="1"/>
</dbReference>
<dbReference type="EMBL" id="JALKCH010000006">
    <property type="protein sequence ID" value="MCK0197228.1"/>
    <property type="molecule type" value="Genomic_DNA"/>
</dbReference>
<comment type="similarity">
    <text evidence="2">Belongs to the isochorismate synthase family.</text>
</comment>
<dbReference type="NCBIfam" id="TIGR00543">
    <property type="entry name" value="isochor_syn"/>
    <property type="match status" value="1"/>
</dbReference>
<evidence type="ECO:0000259" key="7">
    <source>
        <dbReference type="Pfam" id="PF00425"/>
    </source>
</evidence>
<keyword evidence="9" id="KW-1185">Reference proteome</keyword>
<reference evidence="8 9" key="1">
    <citation type="submission" date="2022-04" db="EMBL/GenBank/DDBJ databases">
        <authorList>
            <person name="Grouzdev D.S."/>
            <person name="Pantiukh K.S."/>
            <person name="Krutkina M.S."/>
        </authorList>
    </citation>
    <scope>NUCLEOTIDE SEQUENCE [LARGE SCALE GENOMIC DNA]</scope>
    <source>
        <strain evidence="8 9">6x-1</strain>
    </source>
</reference>
<sequence>MTQQTGCKAPAEPRVQPAGGPAESAQNGPAGASFVVRSRGATIVAQGCRQVLHTAPGRVAADAAHLLRHLSEGPRLLVGALPFDVAEAPHLYQPQALAPAEALRAASQSATPPSAPLPAGGWRLGERPSAGAYRNAVARALALIAAGAGDDAGELGDAGALSKVVLARGLDLEADRPIDIAALLRRLGADPAVTAFCVPLPADARMAAATATRHLVGASPELLVSRRGDRVTSHPLAGSARRLADSAADRASAEALLASEKDHREHGVVVEAILDMLAPLCRELGAPEGTTLASTLSMWHLGTRIEGRLKDPETSSLALAALLHPTPAVCGTPRAAAAAAIAALEPEPRGFYAGAVGWCDAAGEGDWWVAIRCADVCGSRARLFAGAGIVAGSDPVAETEETGAKFAALLAALGVPASALPPHDTPATARPAENT</sequence>
<dbReference type="PANTHER" id="PTHR42839">
    <property type="entry name" value="ISOCHORISMATE SYNTHASE ENTC"/>
    <property type="match status" value="1"/>
</dbReference>
<dbReference type="Gene3D" id="3.60.120.10">
    <property type="entry name" value="Anthranilate synthase"/>
    <property type="match status" value="1"/>
</dbReference>